<dbReference type="RefSeq" id="WP_221276676.1">
    <property type="nucleotide sequence ID" value="NZ_AP024685.1"/>
</dbReference>
<dbReference type="InterPro" id="IPR002822">
    <property type="entry name" value="Ni_insertion"/>
</dbReference>
<comment type="function">
    <text evidence="2">Involved in the biosynthesis of a nickel-pincer cofactor ((SCS)Ni(II) pincer complex). Binds Ni(2+), and functions in nickel delivery to pyridinium-3,5-bisthiocarboxylic acid mononucleotide (P2TMN), to form the mature cofactor. Is thus probably required for the activation of nickel-pincer cofactor-dependent enzymes.</text>
</comment>
<protein>
    <recommendedName>
        <fullName evidence="2">Pyridinium-3,5-bisthiocarboxylic acid mononucleotide nickel insertion protein</fullName>
        <shortName evidence="2">P2TMN nickel insertion protein</shortName>
        <ecNumber evidence="2">4.99.1.12</ecNumber>
    </recommendedName>
    <alternativeName>
        <fullName evidence="2">Nickel-pincer cofactor biosynthesis protein LarC</fullName>
    </alternativeName>
</protein>
<gene>
    <name evidence="2" type="primary">larC</name>
    <name evidence="4" type="ORF">LTWDN19_04880</name>
</gene>
<dbReference type="Gene3D" id="3.30.70.1380">
    <property type="entry name" value="Transcriptional regulatory protein pf0864 domain like"/>
    <property type="match status" value="1"/>
</dbReference>
<organism evidence="4 5">
    <name type="scientific">Latilactobacillus curvatus</name>
    <name type="common">Lactobacillus curvatus</name>
    <dbReference type="NCBI Taxonomy" id="28038"/>
    <lineage>
        <taxon>Bacteria</taxon>
        <taxon>Bacillati</taxon>
        <taxon>Bacillota</taxon>
        <taxon>Bacilli</taxon>
        <taxon>Lactobacillales</taxon>
        <taxon>Lactobacillaceae</taxon>
        <taxon>Latilactobacillus</taxon>
    </lineage>
</organism>
<feature type="region of interest" description="Disordered" evidence="3">
    <location>
        <begin position="84"/>
        <end position="108"/>
    </location>
</feature>
<dbReference type="PANTHER" id="PTHR36566:SF1">
    <property type="entry name" value="PYRIDINIUM-3,5-BISTHIOCARBOXYLIC ACID MONONUCLEOTIDE NICKEL INSERTION PROTEIN"/>
    <property type="match status" value="1"/>
</dbReference>
<name>A0ABN6GGN8_LATCU</name>
<keyword evidence="5" id="KW-1185">Reference proteome</keyword>
<evidence type="ECO:0000256" key="2">
    <source>
        <dbReference type="HAMAP-Rule" id="MF_01074"/>
    </source>
</evidence>
<evidence type="ECO:0000256" key="3">
    <source>
        <dbReference type="SAM" id="MobiDB-lite"/>
    </source>
</evidence>
<dbReference type="PANTHER" id="PTHR36566">
    <property type="entry name" value="NICKEL INSERTION PROTEIN-RELATED"/>
    <property type="match status" value="1"/>
</dbReference>
<accession>A0ABN6GGN8</accession>
<dbReference type="NCBIfam" id="TIGR00299">
    <property type="entry name" value="nickel pincer cofactor biosynthesis protein LarC"/>
    <property type="match status" value="1"/>
</dbReference>
<dbReference type="HAMAP" id="MF_01074">
    <property type="entry name" value="LarC"/>
    <property type="match status" value="1"/>
</dbReference>
<keyword evidence="1 2" id="KW-0533">Nickel</keyword>
<dbReference type="Pfam" id="PF01969">
    <property type="entry name" value="Ni_insertion"/>
    <property type="match status" value="1"/>
</dbReference>
<evidence type="ECO:0000313" key="4">
    <source>
        <dbReference type="EMBL" id="BCX29921.1"/>
    </source>
</evidence>
<evidence type="ECO:0000313" key="5">
    <source>
        <dbReference type="Proteomes" id="UP000825100"/>
    </source>
</evidence>
<dbReference type="EMBL" id="AP024685">
    <property type="protein sequence ID" value="BCX29921.1"/>
    <property type="molecule type" value="Genomic_DNA"/>
</dbReference>
<sequence>MRTLYLDAFSGISGDMFIGALLDLGVDFKQFETELAKLNVPGYHLHAERIAKSSIYGTDFDVHLPEAMHKDEGFIETTPAQHQHPHTHAAGHAHTHQHANGHTHSHGDDVRHLKDIEAIIDHSDLSDYVKTNTKQVFTEIAQSEAVVHDLPLSDVHFHEVGALDSIVDIVGAFVALELLAVNQVYSSELTDGSGFIKVAHGMMPVPVPAVMQMRVGSAIPIKQNPDLQTELITPTGMGIVKTIVDQFCPIPDDQTIIKVGYGFGNRETPQLNALRVMLCEKKKLSQQVVKTDADQILVLEANIDDQSAESLAPVLDLLMDNGALDAFFSPIQMKKNRPAIKLTVMIHPADQQAMTYLILKHTATVGVRYQTMGRTIMPRHFITVATRFGDIRVKIVNYDDLEKYSPEFDDCLAAAKAHDVALNQVYLAVYQSMPESGLS</sequence>
<keyword evidence="2" id="KW-0456">Lyase</keyword>
<dbReference type="EC" id="4.99.1.12" evidence="2"/>
<proteinExistence type="inferred from homology"/>
<reference evidence="4 5" key="1">
    <citation type="submission" date="2021-05" db="EMBL/GenBank/DDBJ databases">
        <title>Complete Genome Sequence of Latilactobacillus sp. Strain WDN19, a High D-Aspartate-producing Lactic Acid Bacterium Isolated from a Japanese Pickle.</title>
        <authorList>
            <person name="Kajitani K."/>
            <person name="Takahashi S."/>
        </authorList>
    </citation>
    <scope>NUCLEOTIDE SEQUENCE [LARGE SCALE GENOMIC DNA]</scope>
    <source>
        <strain evidence="4 5">WDN19</strain>
    </source>
</reference>
<comment type="similarity">
    <text evidence="2">Belongs to the LarC family.</text>
</comment>
<comment type="catalytic activity">
    <reaction evidence="2">
        <text>Ni(II)-pyridinium-3,5-bisthiocarboxylate mononucleotide = pyridinium-3,5-bisthiocarboxylate mononucleotide + Ni(2+)</text>
        <dbReference type="Rhea" id="RHEA:54784"/>
        <dbReference type="ChEBI" id="CHEBI:49786"/>
        <dbReference type="ChEBI" id="CHEBI:137372"/>
        <dbReference type="ChEBI" id="CHEBI:137373"/>
        <dbReference type="EC" id="4.99.1.12"/>
    </reaction>
</comment>
<evidence type="ECO:0000256" key="1">
    <source>
        <dbReference type="ARBA" id="ARBA00022596"/>
    </source>
</evidence>
<dbReference type="Proteomes" id="UP000825100">
    <property type="component" value="Chromosome"/>
</dbReference>
<feature type="compositionally biased region" description="Basic residues" evidence="3">
    <location>
        <begin position="84"/>
        <end position="104"/>
    </location>
</feature>